<organism evidence="2 3">
    <name type="scientific">Candidatus Falkowbacteria bacterium RBG_13_39_14</name>
    <dbReference type="NCBI Taxonomy" id="1797985"/>
    <lineage>
        <taxon>Bacteria</taxon>
        <taxon>Candidatus Falkowiibacteriota</taxon>
    </lineage>
</organism>
<feature type="transmembrane region" description="Helical" evidence="1">
    <location>
        <begin position="230"/>
        <end position="248"/>
    </location>
</feature>
<dbReference type="AlphaFoldDB" id="A0A1F5S7N3"/>
<evidence type="ECO:0000313" key="3">
    <source>
        <dbReference type="Proteomes" id="UP000178323"/>
    </source>
</evidence>
<accession>A0A1F5S7N3</accession>
<feature type="transmembrane region" description="Helical" evidence="1">
    <location>
        <begin position="130"/>
        <end position="150"/>
    </location>
</feature>
<keyword evidence="1" id="KW-0812">Transmembrane</keyword>
<name>A0A1F5S7N3_9BACT</name>
<feature type="transmembrane region" description="Helical" evidence="1">
    <location>
        <begin position="260"/>
        <end position="281"/>
    </location>
</feature>
<feature type="transmembrane region" description="Helical" evidence="1">
    <location>
        <begin position="54"/>
        <end position="77"/>
    </location>
</feature>
<protein>
    <submittedName>
        <fullName evidence="2">Uncharacterized protein</fullName>
    </submittedName>
</protein>
<dbReference type="Proteomes" id="UP000178323">
    <property type="component" value="Unassembled WGS sequence"/>
</dbReference>
<reference evidence="2 3" key="1">
    <citation type="journal article" date="2016" name="Nat. Commun.">
        <title>Thousands of microbial genomes shed light on interconnected biogeochemical processes in an aquifer system.</title>
        <authorList>
            <person name="Anantharaman K."/>
            <person name="Brown C.T."/>
            <person name="Hug L.A."/>
            <person name="Sharon I."/>
            <person name="Castelle C.J."/>
            <person name="Probst A.J."/>
            <person name="Thomas B.C."/>
            <person name="Singh A."/>
            <person name="Wilkins M.J."/>
            <person name="Karaoz U."/>
            <person name="Brodie E.L."/>
            <person name="Williams K.H."/>
            <person name="Hubbard S.S."/>
            <person name="Banfield J.F."/>
        </authorList>
    </citation>
    <scope>NUCLEOTIDE SEQUENCE [LARGE SCALE GENOMIC DNA]</scope>
</reference>
<sequence length="1075" mass="119297">MAFLNRKKKIFSFALILLLVAVGVFGLGRIFGVRPVYAVADWIEGGVTWAFGKVLQVIVWIGGQILAVLMWIMFKVAKYNNFIGSPAVENGWFIARDICNIFFVVIFLVMTVATVLGIESYHYSRILTKLLIMVVLINFSKLICGIFIDVAQVIMLTFMNSFGELGSGYLTHVLGITELLAKARSGIFESKEVDFFAQCGTYLLVLIYVVVAIATILVITLVLVQRIIMLWIYVILSPFAYMLSTFPAGASYSSKWWDDFVKYVTIGPIIAFFVWLSFVSLGNTKNQTKTMADLGGDISEEELYQVSGSSFQGGTGDKVKDVGPQAGITEAGSPSHMVKFIFGIAMLIGGLMVAQTIGGMAGSFAGSTIKNLQTAGAGTLKGLGKMAAYLPKEYGKRAGYKLADKALGKASNWALVGGYAIEKRAKLDQYRKAMDEKKARYINHVDEPDLDRIIQNYTGEGRNRVGRALSWLGRGKEISKQTYERALVEKIKRGDEWGGTPDEKRNNKTRAMIELAQLAGHSVTSSGEDAFRDAELGKLWHEFRKTNVGMIDDDEMRRYYLGGSGRNNVGRNYDYNGLDGADNSEYYRGNYDRNGNLLQRGTAAYLYNRGYNRDQNGRITQESPNSMLVYTASRLKSGPFGDLHHENFARDPATAIINPATGLIDPTTATSPVLDAVYDARGGKKKVAKVRDDGTTQQGGTIYDQNLARLRKERIDAALPQPQLPNHDFLTAYTRFEALQPGVTDEEFTTAMMRPRGLSSLGPNYAQIDPIGNSRNVTGKSKSLEVKSGITGLDKLERGELALNFSEIGLDNLDGLHVEGKDKGEIATRIKESLNNVDEKLAKSVEEKINGLSYLVLHNKEKDMNGNERRATHAHELLHARMSNTFKDEELWDVWNNSMDEEDREKARTKVKKVYGKDKMSEEAMMKEYFTEGLTNKTRWAVKDPEKKITLNSKAEQGLDNLLKVKGSNVKMFTSNIIKTRPSKENAKTIIKEAVDIKEQKSMEELTGAIASIGDGLDAIGRVGCGIDALEKAVFRNSEFLEKNAEAFKQNSDKLGVLADKIKTPKIPFLKHKET</sequence>
<evidence type="ECO:0000313" key="2">
    <source>
        <dbReference type="EMBL" id="OGF22616.1"/>
    </source>
</evidence>
<gene>
    <name evidence="2" type="ORF">A2Y83_00715</name>
</gene>
<proteinExistence type="predicted"/>
<keyword evidence="1" id="KW-1133">Transmembrane helix</keyword>
<evidence type="ECO:0000256" key="1">
    <source>
        <dbReference type="SAM" id="Phobius"/>
    </source>
</evidence>
<dbReference type="EMBL" id="MFFS01000019">
    <property type="protein sequence ID" value="OGF22616.1"/>
    <property type="molecule type" value="Genomic_DNA"/>
</dbReference>
<feature type="transmembrane region" description="Helical" evidence="1">
    <location>
        <begin position="340"/>
        <end position="365"/>
    </location>
</feature>
<comment type="caution">
    <text evidence="2">The sequence shown here is derived from an EMBL/GenBank/DDBJ whole genome shotgun (WGS) entry which is preliminary data.</text>
</comment>
<feature type="transmembrane region" description="Helical" evidence="1">
    <location>
        <begin position="98"/>
        <end position="118"/>
    </location>
</feature>
<keyword evidence="1" id="KW-0472">Membrane</keyword>
<dbReference type="STRING" id="1797985.A2Y83_00715"/>
<feature type="transmembrane region" description="Helical" evidence="1">
    <location>
        <begin position="201"/>
        <end position="223"/>
    </location>
</feature>